<keyword evidence="4" id="KW-1003">Cell membrane</keyword>
<dbReference type="NCBIfam" id="NF007866">
    <property type="entry name" value="PRK10577.1-2"/>
    <property type="match status" value="1"/>
</dbReference>
<feature type="transmembrane region" description="Helical" evidence="8">
    <location>
        <begin position="393"/>
        <end position="411"/>
    </location>
</feature>
<dbReference type="CDD" id="cd06550">
    <property type="entry name" value="TM_ABC_iron-siderophores_like"/>
    <property type="match status" value="2"/>
</dbReference>
<organism evidence="9 10">
    <name type="scientific">Labrys neptuniae</name>
    <dbReference type="NCBI Taxonomy" id="376174"/>
    <lineage>
        <taxon>Bacteria</taxon>
        <taxon>Pseudomonadati</taxon>
        <taxon>Pseudomonadota</taxon>
        <taxon>Alphaproteobacteria</taxon>
        <taxon>Hyphomicrobiales</taxon>
        <taxon>Xanthobacteraceae</taxon>
        <taxon>Labrys</taxon>
    </lineage>
</organism>
<comment type="similarity">
    <text evidence="2">Belongs to the binding-protein-dependent transport system permease family. FecCD subfamily.</text>
</comment>
<dbReference type="PANTHER" id="PTHR30472:SF37">
    <property type="entry name" value="FE(3+) DICITRATE TRANSPORT SYSTEM PERMEASE PROTEIN FECD-RELATED"/>
    <property type="match status" value="1"/>
</dbReference>
<evidence type="ECO:0000256" key="7">
    <source>
        <dbReference type="ARBA" id="ARBA00023136"/>
    </source>
</evidence>
<evidence type="ECO:0000256" key="4">
    <source>
        <dbReference type="ARBA" id="ARBA00022475"/>
    </source>
</evidence>
<keyword evidence="3" id="KW-0813">Transport</keyword>
<dbReference type="Gene3D" id="1.10.3470.10">
    <property type="entry name" value="ABC transporter involved in vitamin B12 uptake, BtuC"/>
    <property type="match status" value="2"/>
</dbReference>
<feature type="transmembrane region" description="Helical" evidence="8">
    <location>
        <begin position="479"/>
        <end position="497"/>
    </location>
</feature>
<evidence type="ECO:0000256" key="2">
    <source>
        <dbReference type="ARBA" id="ARBA00007935"/>
    </source>
</evidence>
<evidence type="ECO:0000256" key="5">
    <source>
        <dbReference type="ARBA" id="ARBA00022692"/>
    </source>
</evidence>
<feature type="transmembrane region" description="Helical" evidence="8">
    <location>
        <begin position="90"/>
        <end position="113"/>
    </location>
</feature>
<accession>A0ABV3PP09</accession>
<evidence type="ECO:0000256" key="6">
    <source>
        <dbReference type="ARBA" id="ARBA00022989"/>
    </source>
</evidence>
<feature type="transmembrane region" description="Helical" evidence="8">
    <location>
        <begin position="234"/>
        <end position="265"/>
    </location>
</feature>
<dbReference type="Pfam" id="PF01032">
    <property type="entry name" value="FecCD"/>
    <property type="match status" value="2"/>
</dbReference>
<feature type="transmembrane region" description="Helical" evidence="8">
    <location>
        <begin position="57"/>
        <end position="78"/>
    </location>
</feature>
<dbReference type="PANTHER" id="PTHR30472">
    <property type="entry name" value="FERRIC ENTEROBACTIN TRANSPORT SYSTEM PERMEASE PROTEIN"/>
    <property type="match status" value="1"/>
</dbReference>
<feature type="transmembrane region" description="Helical" evidence="8">
    <location>
        <begin position="517"/>
        <end position="536"/>
    </location>
</feature>
<evidence type="ECO:0000313" key="10">
    <source>
        <dbReference type="Proteomes" id="UP001555786"/>
    </source>
</evidence>
<feature type="transmembrane region" description="Helical" evidence="8">
    <location>
        <begin position="543"/>
        <end position="561"/>
    </location>
</feature>
<name>A0ABV3PP09_9HYPH</name>
<comment type="subcellular location">
    <subcellularLocation>
        <location evidence="1">Cell membrane</location>
        <topology evidence="1">Multi-pass membrane protein</topology>
    </subcellularLocation>
</comment>
<keyword evidence="10" id="KW-1185">Reference proteome</keyword>
<feature type="transmembrane region" description="Helical" evidence="8">
    <location>
        <begin position="605"/>
        <end position="626"/>
    </location>
</feature>
<proteinExistence type="inferred from homology"/>
<dbReference type="RefSeq" id="WP_367624835.1">
    <property type="nucleotide sequence ID" value="NZ_JBFNQD010000005.1"/>
</dbReference>
<reference evidence="9 10" key="1">
    <citation type="submission" date="2024-07" db="EMBL/GenBank/DDBJ databases">
        <title>Description of Labrys sedimenti sp. nov., isolated from a diclofenac-degrading enrichment culture.</title>
        <authorList>
            <person name="Tancsics A."/>
            <person name="Csepanyi A."/>
        </authorList>
    </citation>
    <scope>NUCLEOTIDE SEQUENCE [LARGE SCALE GENOMIC DNA]</scope>
    <source>
        <strain evidence="9 10">LMG 23578</strain>
    </source>
</reference>
<evidence type="ECO:0000256" key="8">
    <source>
        <dbReference type="SAM" id="Phobius"/>
    </source>
</evidence>
<keyword evidence="5 8" id="KW-0812">Transmembrane</keyword>
<feature type="transmembrane region" description="Helical" evidence="8">
    <location>
        <begin position="567"/>
        <end position="593"/>
    </location>
</feature>
<gene>
    <name evidence="9" type="primary">fhuB</name>
    <name evidence="9" type="ORF">ABXS05_17625</name>
</gene>
<dbReference type="InterPro" id="IPR037294">
    <property type="entry name" value="ABC_BtuC-like"/>
</dbReference>
<evidence type="ECO:0000256" key="1">
    <source>
        <dbReference type="ARBA" id="ARBA00004651"/>
    </source>
</evidence>
<keyword evidence="6 8" id="KW-1133">Transmembrane helix</keyword>
<feature type="transmembrane region" description="Helical" evidence="8">
    <location>
        <begin position="195"/>
        <end position="214"/>
    </location>
</feature>
<dbReference type="EMBL" id="JBFNQD010000005">
    <property type="protein sequence ID" value="MEW9307376.1"/>
    <property type="molecule type" value="Genomic_DNA"/>
</dbReference>
<dbReference type="InterPro" id="IPR000522">
    <property type="entry name" value="ABC_transptr_permease_BtuC"/>
</dbReference>
<feature type="transmembrane region" description="Helical" evidence="8">
    <location>
        <begin position="423"/>
        <end position="443"/>
    </location>
</feature>
<dbReference type="SUPFAM" id="SSF81345">
    <property type="entry name" value="ABC transporter involved in vitamin B12 uptake, BtuC"/>
    <property type="match status" value="2"/>
</dbReference>
<keyword evidence="7 8" id="KW-0472">Membrane</keyword>
<comment type="caution">
    <text evidence="9">The sequence shown here is derived from an EMBL/GenBank/DDBJ whole genome shotgun (WGS) entry which is preliminary data.</text>
</comment>
<sequence>MARPHAVTPIPALLLAVLALSLAAFNVRGLLPDSASWRSIVFPDPDVTAQMMLHHTVLPRIVVGLMVGAGLGLAGAVLQRILRNPLAEPATLGISAGAYLVLSIVTLWFPAWLTFGREWIAFAGAALALLAVLSLSWRKGLSPVTVTLAGMIVSLYCGAVSAALTLFNHDFLTGIFLWGAGYLDQQDWSGVQFLYPRLLLVAILLAFLVRPLTLLGVNDDSARSLGLSVAAYRLVALVAAAALAAIVTASVGIISFVGLAGPALARASGARRAGEHLAWSALLGALLLMATDQTVLSLPVTYRLFPTGAATALLGAPLLFMLIRRLKLLAPPHMAPGAVPGRLRHPAVALFLLATLLVPAFWLALSLGQGPDGWSFAAREEIVPFLDWRGPRALAAFSGGAMLALAGAILQRVTGNPMASPEVLGVSSGAMLGVILLLLTATAPTRAEQIAAGAAGALAVLFLMLGLSRKPGFSGDRMLLIGITLGAVSGFVMAVLMTSQDPRLDQLLAWLSGSTYAVRRAEALLSAALLALALASIPLIRRWLELLPLGLATATASGVPIAHSRNILFSISALLTAGATILVGPLSFAGLMGPHIARLAGFHRAGMQLAASAIIGGLILLVADWLGRNIIFPFQIPAGLFATMVGGPFLLVLIARRG</sequence>
<evidence type="ECO:0000256" key="3">
    <source>
        <dbReference type="ARBA" id="ARBA00022448"/>
    </source>
</evidence>
<protein>
    <submittedName>
        <fullName evidence="9">Fe(3+)-hydroxamate ABC transporter permease FhuB</fullName>
    </submittedName>
</protein>
<feature type="transmembrane region" description="Helical" evidence="8">
    <location>
        <begin position="632"/>
        <end position="655"/>
    </location>
</feature>
<feature type="transmembrane region" description="Helical" evidence="8">
    <location>
        <begin position="119"/>
        <end position="137"/>
    </location>
</feature>
<feature type="transmembrane region" description="Helical" evidence="8">
    <location>
        <begin position="144"/>
        <end position="161"/>
    </location>
</feature>
<evidence type="ECO:0000313" key="9">
    <source>
        <dbReference type="EMBL" id="MEW9307376.1"/>
    </source>
</evidence>
<feature type="transmembrane region" description="Helical" evidence="8">
    <location>
        <begin position="304"/>
        <end position="323"/>
    </location>
</feature>
<feature type="transmembrane region" description="Helical" evidence="8">
    <location>
        <begin position="343"/>
        <end position="365"/>
    </location>
</feature>
<dbReference type="Proteomes" id="UP001555786">
    <property type="component" value="Unassembled WGS sequence"/>
</dbReference>
<feature type="transmembrane region" description="Helical" evidence="8">
    <location>
        <begin position="449"/>
        <end position="467"/>
    </location>
</feature>